<proteinExistence type="predicted"/>
<organism evidence="2 3">
    <name type="scientific">Escallonia herrerae</name>
    <dbReference type="NCBI Taxonomy" id="1293975"/>
    <lineage>
        <taxon>Eukaryota</taxon>
        <taxon>Viridiplantae</taxon>
        <taxon>Streptophyta</taxon>
        <taxon>Embryophyta</taxon>
        <taxon>Tracheophyta</taxon>
        <taxon>Spermatophyta</taxon>
        <taxon>Magnoliopsida</taxon>
        <taxon>eudicotyledons</taxon>
        <taxon>Gunneridae</taxon>
        <taxon>Pentapetalae</taxon>
        <taxon>asterids</taxon>
        <taxon>campanulids</taxon>
        <taxon>Escalloniales</taxon>
        <taxon>Escalloniaceae</taxon>
        <taxon>Escallonia</taxon>
    </lineage>
</organism>
<feature type="compositionally biased region" description="Low complexity" evidence="1">
    <location>
        <begin position="124"/>
        <end position="136"/>
    </location>
</feature>
<protein>
    <recommendedName>
        <fullName evidence="4">Retrovirus-related Pol polyprotein from transposon TNT 1-94</fullName>
    </recommendedName>
</protein>
<gene>
    <name evidence="2" type="ORF">RJ639_012861</name>
</gene>
<evidence type="ECO:0000313" key="2">
    <source>
        <dbReference type="EMBL" id="KAK3011136.1"/>
    </source>
</evidence>
<evidence type="ECO:0000256" key="1">
    <source>
        <dbReference type="SAM" id="MobiDB-lite"/>
    </source>
</evidence>
<comment type="caution">
    <text evidence="2">The sequence shown here is derived from an EMBL/GenBank/DDBJ whole genome shotgun (WGS) entry which is preliminary data.</text>
</comment>
<feature type="region of interest" description="Disordered" evidence="1">
    <location>
        <begin position="117"/>
        <end position="151"/>
    </location>
</feature>
<evidence type="ECO:0008006" key="4">
    <source>
        <dbReference type="Google" id="ProtNLM"/>
    </source>
</evidence>
<feature type="compositionally biased region" description="Basic residues" evidence="1">
    <location>
        <begin position="138"/>
        <end position="151"/>
    </location>
</feature>
<sequence length="255" mass="29300">MAEEGKEKIEKFNGMNFQWLKMQVEDYYPKDLYLLLVGKKLKAMNANEWAILDRQKLVIGRLSMTPQVAFNISKEKTIVVMMEVLEKLYEKPFASNKVLLVKRLLNMRMSENGSVVDHLDDFNGRQNNKQNNGGRNPTRGRSKSRGKSKSKGRIIVCWNCNKEDHKKDDFMEPKKKRGVGKDKVMMKGQTWNNNRVRILARLGKISMSWESTNLRNKGVVGGDADSGVHRTITVMTCEDAKRRMWLVCAKVGEEG</sequence>
<keyword evidence="3" id="KW-1185">Reference proteome</keyword>
<dbReference type="Proteomes" id="UP001188597">
    <property type="component" value="Unassembled WGS sequence"/>
</dbReference>
<dbReference type="EMBL" id="JAVXUP010001480">
    <property type="protein sequence ID" value="KAK3011136.1"/>
    <property type="molecule type" value="Genomic_DNA"/>
</dbReference>
<accession>A0AA88VLD9</accession>
<dbReference type="AlphaFoldDB" id="A0AA88VLD9"/>
<name>A0AA88VLD9_9ASTE</name>
<evidence type="ECO:0000313" key="3">
    <source>
        <dbReference type="Proteomes" id="UP001188597"/>
    </source>
</evidence>
<reference evidence="2" key="1">
    <citation type="submission" date="2022-12" db="EMBL/GenBank/DDBJ databases">
        <title>Draft genome assemblies for two species of Escallonia (Escalloniales).</title>
        <authorList>
            <person name="Chanderbali A."/>
            <person name="Dervinis C."/>
            <person name="Anghel I."/>
            <person name="Soltis D."/>
            <person name="Soltis P."/>
            <person name="Zapata F."/>
        </authorList>
    </citation>
    <scope>NUCLEOTIDE SEQUENCE</scope>
    <source>
        <strain evidence="2">UCBG64.0493</strain>
        <tissue evidence="2">Leaf</tissue>
    </source>
</reference>